<dbReference type="Gene3D" id="3.40.50.300">
    <property type="entry name" value="P-loop containing nucleotide triphosphate hydrolases"/>
    <property type="match status" value="1"/>
</dbReference>
<keyword evidence="8 10" id="KW-1133">Transmembrane helix</keyword>
<evidence type="ECO:0000256" key="3">
    <source>
        <dbReference type="ARBA" id="ARBA00022475"/>
    </source>
</evidence>
<dbReference type="Gene3D" id="3.90.70.10">
    <property type="entry name" value="Cysteine proteinases"/>
    <property type="match status" value="1"/>
</dbReference>
<evidence type="ECO:0000256" key="10">
    <source>
        <dbReference type="SAM" id="Phobius"/>
    </source>
</evidence>
<dbReference type="InterPro" id="IPR011527">
    <property type="entry name" value="ABC1_TM_dom"/>
</dbReference>
<dbReference type="CDD" id="cd02418">
    <property type="entry name" value="Peptidase_C39B"/>
    <property type="match status" value="1"/>
</dbReference>
<dbReference type="InterPro" id="IPR003439">
    <property type="entry name" value="ABC_transporter-like_ATP-bd"/>
</dbReference>
<feature type="transmembrane region" description="Helical" evidence="10">
    <location>
        <begin position="180"/>
        <end position="201"/>
    </location>
</feature>
<dbReference type="GO" id="GO:0016887">
    <property type="term" value="F:ATP hydrolysis activity"/>
    <property type="evidence" value="ECO:0007669"/>
    <property type="project" value="InterPro"/>
</dbReference>
<feature type="domain" description="Peptidase C39" evidence="13">
    <location>
        <begin position="10"/>
        <end position="138"/>
    </location>
</feature>
<sequence>MSKAFPIYKQLDGMDCGPTCLRMISQHYGRKYSARFIKKRSNISKGGTSLLGISDAAENIGFRTIGLKLDAQSFYSDVPLPCIVHWNLDHFLVVHNITPKKNTGGKGFVIHVADPAKGKTKYNDKEFEHGWISTLKNGRETGHCLVLEPTPEFYRAEDEVIEKRTSLFDMAAYLRPFKKLIVQLILCFVTASLLQLFFPIISQSIIDKGVNKNNLNLLTLLLIAQLTLSFGQTSVTYIQSWITLHLTTRIDIALITDFLARLMRMPLSFFDSKLAGDVLQRVNDNNRIQGFLTSTSINLLFAVGNFIVFSCIMLYYNALIFLIFITGSAVYVAWITGFLKYRRDLDNRNFVQGAGYQNNMIEMISGMQEIKLNNCEKQKRWQWERIQVKLFKIRTRGLMIGQYQQGGAFLINSAKNLFISYFTARSVIEGQLSVGVLFSIQYIIGQLNSPIEQFVSFSQSLQDAQISLERLSEVKHEETEDKFDEFTIHELPAQKNITITDLTYRYEGPASPAVLDNVSLTIPENKVTAIVGVSGSGKTTLLKMLLGFYKPEKGHIMVGDAPFEHINCKVWRQNTGTVLQDSFIFSDTIANNIAISDESVDRDKLLHAVTMANIKEFIESLALRYNTQIGAAGHGISQGQKQRMLIARAIYKNPQFIFLDEATNSLDANNEKVIMDNLNKFFKGKTVVVVAHRLSTVKNADKIVVIDKGKIVEEGTHDELSNLKGHYYNLVKNQLELGN</sequence>
<feature type="transmembrane region" description="Helical" evidence="10">
    <location>
        <begin position="297"/>
        <end position="315"/>
    </location>
</feature>
<dbReference type="PROSITE" id="PS00211">
    <property type="entry name" value="ABC_TRANSPORTER_1"/>
    <property type="match status" value="1"/>
</dbReference>
<comment type="subcellular location">
    <subcellularLocation>
        <location evidence="1">Cell membrane</location>
        <topology evidence="1">Multi-pass membrane protein</topology>
    </subcellularLocation>
</comment>
<dbReference type="GO" id="GO:0006508">
    <property type="term" value="P:proteolysis"/>
    <property type="evidence" value="ECO:0007669"/>
    <property type="project" value="InterPro"/>
</dbReference>
<dbReference type="EMBL" id="MBTF01000038">
    <property type="protein sequence ID" value="OOQ56752.1"/>
    <property type="molecule type" value="Genomic_DNA"/>
</dbReference>
<keyword evidence="7 14" id="KW-0067">ATP-binding</keyword>
<feature type="transmembrane region" description="Helical" evidence="10">
    <location>
        <begin position="213"/>
        <end position="232"/>
    </location>
</feature>
<dbReference type="OrthoDB" id="9760358at2"/>
<dbReference type="GO" id="GO:0008233">
    <property type="term" value="F:peptidase activity"/>
    <property type="evidence" value="ECO:0007669"/>
    <property type="project" value="InterPro"/>
</dbReference>
<dbReference type="GO" id="GO:0005886">
    <property type="term" value="C:plasma membrane"/>
    <property type="evidence" value="ECO:0007669"/>
    <property type="project" value="UniProtKB-SubCell"/>
</dbReference>
<comment type="caution">
    <text evidence="14">The sequence shown here is derived from an EMBL/GenBank/DDBJ whole genome shotgun (WGS) entry which is preliminary data.</text>
</comment>
<evidence type="ECO:0000313" key="15">
    <source>
        <dbReference type="Proteomes" id="UP000189739"/>
    </source>
</evidence>
<keyword evidence="3" id="KW-1003">Cell membrane</keyword>
<evidence type="ECO:0000256" key="9">
    <source>
        <dbReference type="ARBA" id="ARBA00023136"/>
    </source>
</evidence>
<evidence type="ECO:0000259" key="11">
    <source>
        <dbReference type="PROSITE" id="PS50893"/>
    </source>
</evidence>
<feature type="domain" description="ABC transmembrane type-1" evidence="12">
    <location>
        <begin position="184"/>
        <end position="463"/>
    </location>
</feature>
<dbReference type="InterPro" id="IPR027417">
    <property type="entry name" value="P-loop_NTPase"/>
</dbReference>
<dbReference type="InterPro" id="IPR003593">
    <property type="entry name" value="AAA+_ATPase"/>
</dbReference>
<evidence type="ECO:0000256" key="4">
    <source>
        <dbReference type="ARBA" id="ARBA00022692"/>
    </source>
</evidence>
<keyword evidence="15" id="KW-1185">Reference proteome</keyword>
<dbReference type="InterPro" id="IPR017871">
    <property type="entry name" value="ABC_transporter-like_CS"/>
</dbReference>
<evidence type="ECO:0000256" key="8">
    <source>
        <dbReference type="ARBA" id="ARBA00022989"/>
    </source>
</evidence>
<dbReference type="InterPro" id="IPR036640">
    <property type="entry name" value="ABC1_TM_sf"/>
</dbReference>
<reference evidence="14 15" key="1">
    <citation type="submission" date="2016-07" db="EMBL/GenBank/DDBJ databases">
        <title>Genomic analysis of zinc-resistant bacterium Mucilaginibacter pedocola TBZ30.</title>
        <authorList>
            <person name="Huang J."/>
            <person name="Tang J."/>
        </authorList>
    </citation>
    <scope>NUCLEOTIDE SEQUENCE [LARGE SCALE GENOMIC DNA]</scope>
    <source>
        <strain evidence="14 15">TBZ30</strain>
    </source>
</reference>
<proteinExistence type="predicted"/>
<dbReference type="AlphaFoldDB" id="A0A1S9P721"/>
<feature type="transmembrane region" description="Helical" evidence="10">
    <location>
        <begin position="321"/>
        <end position="339"/>
    </location>
</feature>
<dbReference type="RefSeq" id="WP_078351166.1">
    <property type="nucleotide sequence ID" value="NZ_MBTF01000038.1"/>
</dbReference>
<keyword evidence="9 10" id="KW-0472">Membrane</keyword>
<dbReference type="PROSITE" id="PS50990">
    <property type="entry name" value="PEPTIDASE_C39"/>
    <property type="match status" value="1"/>
</dbReference>
<evidence type="ECO:0000256" key="5">
    <source>
        <dbReference type="ARBA" id="ARBA00022741"/>
    </source>
</evidence>
<dbReference type="GO" id="GO:0005524">
    <property type="term" value="F:ATP binding"/>
    <property type="evidence" value="ECO:0007669"/>
    <property type="project" value="UniProtKB-KW"/>
</dbReference>
<dbReference type="Gene3D" id="1.20.1560.10">
    <property type="entry name" value="ABC transporter type 1, transmembrane domain"/>
    <property type="match status" value="1"/>
</dbReference>
<dbReference type="SUPFAM" id="SSF52540">
    <property type="entry name" value="P-loop containing nucleoside triphosphate hydrolases"/>
    <property type="match status" value="1"/>
</dbReference>
<dbReference type="CDD" id="cd18571">
    <property type="entry name" value="ABC_6TM_peptidase_like"/>
    <property type="match status" value="1"/>
</dbReference>
<dbReference type="PANTHER" id="PTHR43394:SF1">
    <property type="entry name" value="ATP-BINDING CASSETTE SUB-FAMILY B MEMBER 10, MITOCHONDRIAL"/>
    <property type="match status" value="1"/>
</dbReference>
<name>A0A1S9P721_9SPHI</name>
<dbReference type="PROSITE" id="PS50893">
    <property type="entry name" value="ABC_TRANSPORTER_2"/>
    <property type="match status" value="1"/>
</dbReference>
<dbReference type="GO" id="GO:0015421">
    <property type="term" value="F:ABC-type oligopeptide transporter activity"/>
    <property type="evidence" value="ECO:0007669"/>
    <property type="project" value="TreeGrafter"/>
</dbReference>
<gene>
    <name evidence="14" type="ORF">BC343_17330</name>
</gene>
<evidence type="ECO:0000256" key="2">
    <source>
        <dbReference type="ARBA" id="ARBA00022448"/>
    </source>
</evidence>
<evidence type="ECO:0000256" key="6">
    <source>
        <dbReference type="ARBA" id="ARBA00022801"/>
    </source>
</evidence>
<evidence type="ECO:0000256" key="7">
    <source>
        <dbReference type="ARBA" id="ARBA00022840"/>
    </source>
</evidence>
<protein>
    <submittedName>
        <fullName evidence="14">ABC transporter ATP-binding protein</fullName>
    </submittedName>
</protein>
<feature type="domain" description="ABC transporter" evidence="11">
    <location>
        <begin position="497"/>
        <end position="733"/>
    </location>
</feature>
<dbReference type="Pfam" id="PF03412">
    <property type="entry name" value="Peptidase_C39"/>
    <property type="match status" value="1"/>
</dbReference>
<dbReference type="SMART" id="SM00382">
    <property type="entry name" value="AAA"/>
    <property type="match status" value="1"/>
</dbReference>
<keyword evidence="5" id="KW-0547">Nucleotide-binding</keyword>
<evidence type="ECO:0000259" key="13">
    <source>
        <dbReference type="PROSITE" id="PS50990"/>
    </source>
</evidence>
<dbReference type="Proteomes" id="UP000189739">
    <property type="component" value="Unassembled WGS sequence"/>
</dbReference>
<dbReference type="Pfam" id="PF00005">
    <property type="entry name" value="ABC_tran"/>
    <property type="match status" value="1"/>
</dbReference>
<keyword evidence="4 10" id="KW-0812">Transmembrane</keyword>
<dbReference type="SUPFAM" id="SSF90123">
    <property type="entry name" value="ABC transporter transmembrane region"/>
    <property type="match status" value="1"/>
</dbReference>
<dbReference type="InterPro" id="IPR039421">
    <property type="entry name" value="Type_1_exporter"/>
</dbReference>
<accession>A0A1S9P721</accession>
<organism evidence="14 15">
    <name type="scientific">Mucilaginibacter pedocola</name>
    <dbReference type="NCBI Taxonomy" id="1792845"/>
    <lineage>
        <taxon>Bacteria</taxon>
        <taxon>Pseudomonadati</taxon>
        <taxon>Bacteroidota</taxon>
        <taxon>Sphingobacteriia</taxon>
        <taxon>Sphingobacteriales</taxon>
        <taxon>Sphingobacteriaceae</taxon>
        <taxon>Mucilaginibacter</taxon>
    </lineage>
</organism>
<evidence type="ECO:0000256" key="1">
    <source>
        <dbReference type="ARBA" id="ARBA00004651"/>
    </source>
</evidence>
<dbReference type="InterPro" id="IPR005074">
    <property type="entry name" value="Peptidase_C39"/>
</dbReference>
<dbReference type="FunFam" id="3.40.50.300:FF:000299">
    <property type="entry name" value="ABC transporter ATP-binding protein/permease"/>
    <property type="match status" value="1"/>
</dbReference>
<keyword evidence="2" id="KW-0813">Transport</keyword>
<dbReference type="STRING" id="1792845.BC343_17330"/>
<evidence type="ECO:0000313" key="14">
    <source>
        <dbReference type="EMBL" id="OOQ56752.1"/>
    </source>
</evidence>
<keyword evidence="6" id="KW-0378">Hydrolase</keyword>
<dbReference type="Pfam" id="PF00664">
    <property type="entry name" value="ABC_membrane"/>
    <property type="match status" value="1"/>
</dbReference>
<evidence type="ECO:0000259" key="12">
    <source>
        <dbReference type="PROSITE" id="PS50929"/>
    </source>
</evidence>
<dbReference type="PROSITE" id="PS50929">
    <property type="entry name" value="ABC_TM1F"/>
    <property type="match status" value="1"/>
</dbReference>
<dbReference type="PANTHER" id="PTHR43394">
    <property type="entry name" value="ATP-DEPENDENT PERMEASE MDL1, MITOCHONDRIAL"/>
    <property type="match status" value="1"/>
</dbReference>